<name>A0ABQ7C8G6_BRACR</name>
<feature type="compositionally biased region" description="Low complexity" evidence="11">
    <location>
        <begin position="186"/>
        <end position="198"/>
    </location>
</feature>
<evidence type="ECO:0000256" key="8">
    <source>
        <dbReference type="ARBA" id="ARBA00023163"/>
    </source>
</evidence>
<feature type="compositionally biased region" description="Polar residues" evidence="11">
    <location>
        <begin position="786"/>
        <end position="795"/>
    </location>
</feature>
<dbReference type="Gene3D" id="1.20.58.1520">
    <property type="match status" value="1"/>
</dbReference>
<evidence type="ECO:0000256" key="7">
    <source>
        <dbReference type="ARBA" id="ARBA00023125"/>
    </source>
</evidence>
<evidence type="ECO:0000256" key="2">
    <source>
        <dbReference type="ARBA" id="ARBA00004245"/>
    </source>
</evidence>
<evidence type="ECO:0000256" key="6">
    <source>
        <dbReference type="ARBA" id="ARBA00023054"/>
    </source>
</evidence>
<keyword evidence="7" id="KW-0238">DNA-binding</keyword>
<dbReference type="PANTHER" id="PTHR19321:SF7">
    <property type="entry name" value="65-KDA MICROTUBULE-ASSOCIATED PROTEIN 3"/>
    <property type="match status" value="1"/>
</dbReference>
<accession>A0ABQ7C8G6</accession>
<dbReference type="PROSITE" id="PS51742">
    <property type="entry name" value="PPC"/>
    <property type="match status" value="1"/>
</dbReference>
<dbReference type="SUPFAM" id="SSF117856">
    <property type="entry name" value="AF0104/ALDC/Ptd012-like"/>
    <property type="match status" value="1"/>
</dbReference>
<dbReference type="PANTHER" id="PTHR19321">
    <property type="entry name" value="PROTEIN REGULATOR OF CYTOKINESIS 1 PRC1-RELATED"/>
    <property type="match status" value="1"/>
</dbReference>
<keyword evidence="10" id="KW-0539">Nucleus</keyword>
<protein>
    <recommendedName>
        <fullName evidence="12">PPC domain-containing protein</fullName>
    </recommendedName>
</protein>
<evidence type="ECO:0000256" key="3">
    <source>
        <dbReference type="ARBA" id="ARBA00006187"/>
    </source>
</evidence>
<feature type="region of interest" description="Disordered" evidence="11">
    <location>
        <begin position="818"/>
        <end position="889"/>
    </location>
</feature>
<keyword evidence="9" id="KW-0963">Cytoplasm</keyword>
<evidence type="ECO:0000313" key="14">
    <source>
        <dbReference type="Proteomes" id="UP000266723"/>
    </source>
</evidence>
<feature type="compositionally biased region" description="Polar residues" evidence="11">
    <location>
        <begin position="831"/>
        <end position="845"/>
    </location>
</feature>
<dbReference type="InterPro" id="IPR007145">
    <property type="entry name" value="MAP65_Ase1_PRC1"/>
</dbReference>
<evidence type="ECO:0000256" key="5">
    <source>
        <dbReference type="ARBA" id="ARBA00023015"/>
    </source>
</evidence>
<evidence type="ECO:0000256" key="1">
    <source>
        <dbReference type="ARBA" id="ARBA00004123"/>
    </source>
</evidence>
<evidence type="ECO:0000256" key="11">
    <source>
        <dbReference type="SAM" id="MobiDB-lite"/>
    </source>
</evidence>
<sequence length="889" mass="96902">MKELVLKKRSELEDICRKTHMLPVSDSAIDQTIVAIESGIVDATLVLEHLEQHISKIKEEALSRKEILEKVEKWLSACDEESWLEEYNRDDNRYNAGRGAHLTLKRAEKARNLVNKLPGMVEALASKTIVWEQEKGIEFLYDGIRLLSMLEEYNLLRQEREEEHRRQRDHKKLQGQLIAEQEALYGSKPSPSKPLGGKKAPRMSTGGAATNRRLSLGAGMHQTPKPNKKADQRQIDGALSTGRRGLDVAGLPSRKQSMNPCEQLQSPLVRKPFSPLPTTVVASKANIATPQQLLPTPKSNAVNEISAFATPVKNNNSVRNLEEEKLMMMQTPKNVAAMIPIPSTPATISVPMQTAATPFNNARLLPEKDHKKLQGQLIAEQEALYGSKPSPSKPLGGKKAPRMSTGGAATNRRLSLGAGMHQTPKPNKKADQRQIDGALSTGRRGLDVAGLPSRKQSMNPCEQLQSPLVRKPFSPLPTTVVASKANIATPQQLLPTPKSNAVNEISAFATPVKNNNSVRNLEEEKLMMMQTPKNVAAMIPIPSTPATISVPMQTAATPFNNARLLPEKVEVVEYSFEERRLAFMLQSESLIHMDQRTVKFDEKQLIKRLICLYRPNCKSRSIDDIELADSRVVGTAADVVTSASFTPYVLTVNAGEDVTMKIMTFSQQEGSRAICILSANGPISNVTLRQSTTSGGTLTYEGHFEILSLTGSFIPSESGGNRSRAGGMSVSLAGPDGRVFGGGLAGLFIAAGPVQVMVGTFVAGGQEESQQQQQMKKQRGERLGIPTTTQASNISFGGGSAEDPKARYNGLNKPVVIQPPPVSAPPMSFSHEPSTNAAQGYYRNNTADHIRDLFSSLPGEGDEEDEENLEGEDGEEFGVHTESDTEVPS</sequence>
<feature type="domain" description="PPC" evidence="12">
    <location>
        <begin position="642"/>
        <end position="787"/>
    </location>
</feature>
<comment type="similarity">
    <text evidence="3">Belongs to the MAP65/ASE1 family.</text>
</comment>
<evidence type="ECO:0000256" key="4">
    <source>
        <dbReference type="ARBA" id="ARBA00022701"/>
    </source>
</evidence>
<dbReference type="Proteomes" id="UP000266723">
    <property type="component" value="Unassembled WGS sequence"/>
</dbReference>
<feature type="compositionally biased region" description="Low complexity" evidence="11">
    <location>
        <begin position="386"/>
        <end position="398"/>
    </location>
</feature>
<organism evidence="13 14">
    <name type="scientific">Brassica cretica</name>
    <name type="common">Mustard</name>
    <dbReference type="NCBI Taxonomy" id="69181"/>
    <lineage>
        <taxon>Eukaryota</taxon>
        <taxon>Viridiplantae</taxon>
        <taxon>Streptophyta</taxon>
        <taxon>Embryophyta</taxon>
        <taxon>Tracheophyta</taxon>
        <taxon>Spermatophyta</taxon>
        <taxon>Magnoliopsida</taxon>
        <taxon>eudicotyledons</taxon>
        <taxon>Gunneridae</taxon>
        <taxon>Pentapetalae</taxon>
        <taxon>rosids</taxon>
        <taxon>malvids</taxon>
        <taxon>Brassicales</taxon>
        <taxon>Brassicaceae</taxon>
        <taxon>Brassiceae</taxon>
        <taxon>Brassica</taxon>
    </lineage>
</organism>
<dbReference type="Pfam" id="PF03999">
    <property type="entry name" value="MAP65_ASE1"/>
    <property type="match status" value="1"/>
</dbReference>
<evidence type="ECO:0000259" key="12">
    <source>
        <dbReference type="PROSITE" id="PS51742"/>
    </source>
</evidence>
<gene>
    <name evidence="13" type="ORF">DY000_02001519</name>
</gene>
<feature type="region of interest" description="Disordered" evidence="11">
    <location>
        <begin position="381"/>
        <end position="409"/>
    </location>
</feature>
<feature type="region of interest" description="Disordered" evidence="11">
    <location>
        <begin position="181"/>
        <end position="209"/>
    </location>
</feature>
<comment type="subcellular location">
    <subcellularLocation>
        <location evidence="2">Cytoplasm</location>
        <location evidence="2">Cytoskeleton</location>
    </subcellularLocation>
    <subcellularLocation>
        <location evidence="1">Nucleus</location>
    </subcellularLocation>
</comment>
<keyword evidence="9" id="KW-0206">Cytoskeleton</keyword>
<keyword evidence="5" id="KW-0805">Transcription regulation</keyword>
<reference evidence="13 14" key="1">
    <citation type="journal article" date="2020" name="BMC Genomics">
        <title>Intraspecific diversification of the crop wild relative Brassica cretica Lam. using demographic model selection.</title>
        <authorList>
            <person name="Kioukis A."/>
            <person name="Michalopoulou V.A."/>
            <person name="Briers L."/>
            <person name="Pirintsos S."/>
            <person name="Studholme D.J."/>
            <person name="Pavlidis P."/>
            <person name="Sarris P.F."/>
        </authorList>
    </citation>
    <scope>NUCLEOTIDE SEQUENCE [LARGE SCALE GENOMIC DNA]</scope>
    <source>
        <strain evidence="14">cv. PFS-1207/04</strain>
    </source>
</reference>
<evidence type="ECO:0000313" key="13">
    <source>
        <dbReference type="EMBL" id="KAF3548033.1"/>
    </source>
</evidence>
<dbReference type="InterPro" id="IPR005175">
    <property type="entry name" value="PPC_dom"/>
</dbReference>
<proteinExistence type="inferred from homology"/>
<dbReference type="Pfam" id="PF03479">
    <property type="entry name" value="PCC"/>
    <property type="match status" value="1"/>
</dbReference>
<feature type="region of interest" description="Disordered" evidence="11">
    <location>
        <begin position="769"/>
        <end position="805"/>
    </location>
</feature>
<feature type="compositionally biased region" description="Acidic residues" evidence="11">
    <location>
        <begin position="860"/>
        <end position="876"/>
    </location>
</feature>
<dbReference type="EMBL" id="QGKV02000832">
    <property type="protein sequence ID" value="KAF3548033.1"/>
    <property type="molecule type" value="Genomic_DNA"/>
</dbReference>
<evidence type="ECO:0000256" key="9">
    <source>
        <dbReference type="ARBA" id="ARBA00023212"/>
    </source>
</evidence>
<dbReference type="Gene3D" id="3.30.1330.80">
    <property type="entry name" value="Hypothetical protein, similar to alpha- acetolactate decarboxylase, domain 2"/>
    <property type="match status" value="1"/>
</dbReference>
<evidence type="ECO:0000256" key="10">
    <source>
        <dbReference type="ARBA" id="ARBA00023242"/>
    </source>
</evidence>
<keyword evidence="6" id="KW-0175">Coiled coil</keyword>
<keyword evidence="8" id="KW-0804">Transcription</keyword>
<keyword evidence="4" id="KW-0493">Microtubule</keyword>
<keyword evidence="14" id="KW-1185">Reference proteome</keyword>
<comment type="caution">
    <text evidence="13">The sequence shown here is derived from an EMBL/GenBank/DDBJ whole genome shotgun (WGS) entry which is preliminary data.</text>
</comment>
<dbReference type="CDD" id="cd11378">
    <property type="entry name" value="DUF296"/>
    <property type="match status" value="1"/>
</dbReference>